<evidence type="ECO:0000256" key="4">
    <source>
        <dbReference type="ARBA" id="ARBA00022801"/>
    </source>
</evidence>
<dbReference type="RefSeq" id="WP_219780350.1">
    <property type="nucleotide sequence ID" value="NZ_JAHXPT010000010.1"/>
</dbReference>
<dbReference type="Pfam" id="PF17676">
    <property type="entry name" value="Peptidase_S66C"/>
    <property type="match status" value="1"/>
</dbReference>
<evidence type="ECO:0000313" key="9">
    <source>
        <dbReference type="Proteomes" id="UP001519921"/>
    </source>
</evidence>
<dbReference type="Gene3D" id="3.40.50.10740">
    <property type="entry name" value="Class I glutamine amidotransferase-like"/>
    <property type="match status" value="1"/>
</dbReference>
<dbReference type="PANTHER" id="PTHR30237:SF2">
    <property type="entry name" value="MUREIN TETRAPEPTIDE CARBOXYPEPTIDASE"/>
    <property type="match status" value="1"/>
</dbReference>
<dbReference type="InterPro" id="IPR029062">
    <property type="entry name" value="Class_I_gatase-like"/>
</dbReference>
<sequence length="305" mass="34183">MIKPKPLKPGDKIALIAPSSPTTEEKVMLSIKSMENLGLKVVVGESCKSHYGYLSGSDEIRARDINYMFADKSISGIFAIRGGYGAVRLLDKLDYKMIKNNPKVFSGYSDVTAIHNVLNQKCDFITFHAPMPATEFCKGLDEYTLEYFKKNIFKSEPLGTLKNIEEVKMKTLYKGIANGRLIGGNLSVICSTIGTEYEIDTKGKILFLEDVDEYLYKIDRMILQLKQSNKFKEANGIILGSWNDCVAPKGKESLTLKEIFEELIVPENKPIIYDICCGHSLPTMTLPLGAKVKMDANRQEIRVLE</sequence>
<keyword evidence="9" id="KW-1185">Reference proteome</keyword>
<organism evidence="8 9">
    <name type="scientific">Clostridium weizhouense</name>
    <dbReference type="NCBI Taxonomy" id="2859781"/>
    <lineage>
        <taxon>Bacteria</taxon>
        <taxon>Bacillati</taxon>
        <taxon>Bacillota</taxon>
        <taxon>Clostridia</taxon>
        <taxon>Eubacteriales</taxon>
        <taxon>Clostridiaceae</taxon>
        <taxon>Clostridium</taxon>
    </lineage>
</organism>
<dbReference type="InterPro" id="IPR003507">
    <property type="entry name" value="S66_fam"/>
</dbReference>
<accession>A0ABS7AT89</accession>
<dbReference type="Gene3D" id="3.50.30.60">
    <property type="entry name" value="LD-carboxypeptidase A C-terminal domain-like"/>
    <property type="match status" value="1"/>
</dbReference>
<evidence type="ECO:0000259" key="6">
    <source>
        <dbReference type="Pfam" id="PF02016"/>
    </source>
</evidence>
<keyword evidence="5" id="KW-0720">Serine protease</keyword>
<dbReference type="InterPro" id="IPR040921">
    <property type="entry name" value="Peptidase_S66C"/>
</dbReference>
<dbReference type="SUPFAM" id="SSF141986">
    <property type="entry name" value="LD-carboxypeptidase A C-terminal domain-like"/>
    <property type="match status" value="1"/>
</dbReference>
<dbReference type="PANTHER" id="PTHR30237">
    <property type="entry name" value="MURAMOYLTETRAPEPTIDE CARBOXYPEPTIDASE"/>
    <property type="match status" value="1"/>
</dbReference>
<feature type="domain" description="LD-carboxypeptidase N-terminal" evidence="6">
    <location>
        <begin position="13"/>
        <end position="129"/>
    </location>
</feature>
<dbReference type="SUPFAM" id="SSF52317">
    <property type="entry name" value="Class I glutamine amidotransferase-like"/>
    <property type="match status" value="1"/>
</dbReference>
<evidence type="ECO:0000313" key="8">
    <source>
        <dbReference type="EMBL" id="MBW6410881.1"/>
    </source>
</evidence>
<evidence type="ECO:0000256" key="2">
    <source>
        <dbReference type="ARBA" id="ARBA00022645"/>
    </source>
</evidence>
<feature type="domain" description="LD-carboxypeptidase C-terminal" evidence="7">
    <location>
        <begin position="178"/>
        <end position="294"/>
    </location>
</feature>
<gene>
    <name evidence="8" type="ORF">KYD98_12325</name>
</gene>
<evidence type="ECO:0000256" key="1">
    <source>
        <dbReference type="ARBA" id="ARBA00010233"/>
    </source>
</evidence>
<reference evidence="8 9" key="1">
    <citation type="submission" date="2021-07" db="EMBL/GenBank/DDBJ databases">
        <title>Clostridium weizhouense sp. nov., an anaerobic bacterium isolated from activated sludge of Petroleum wastewater.</title>
        <authorList>
            <person name="Li Q."/>
        </authorList>
    </citation>
    <scope>NUCLEOTIDE SEQUENCE [LARGE SCALE GENOMIC DNA]</scope>
    <source>
        <strain evidence="8 9">YB-6</strain>
    </source>
</reference>
<proteinExistence type="inferred from homology"/>
<dbReference type="InterPro" id="IPR027461">
    <property type="entry name" value="Carboxypeptidase_A_C_sf"/>
</dbReference>
<dbReference type="InterPro" id="IPR040449">
    <property type="entry name" value="Peptidase_S66_N"/>
</dbReference>
<name>A0ABS7AT89_9CLOT</name>
<keyword evidence="4" id="KW-0378">Hydrolase</keyword>
<comment type="similarity">
    <text evidence="1">Belongs to the peptidase S66 family.</text>
</comment>
<keyword evidence="3" id="KW-0645">Protease</keyword>
<comment type="caution">
    <text evidence="8">The sequence shown here is derived from an EMBL/GenBank/DDBJ whole genome shotgun (WGS) entry which is preliminary data.</text>
</comment>
<dbReference type="EMBL" id="JAHXPT010000010">
    <property type="protein sequence ID" value="MBW6410881.1"/>
    <property type="molecule type" value="Genomic_DNA"/>
</dbReference>
<dbReference type="InterPro" id="IPR027478">
    <property type="entry name" value="LdcA_N"/>
</dbReference>
<dbReference type="CDD" id="cd07025">
    <property type="entry name" value="Peptidase_S66"/>
    <property type="match status" value="1"/>
</dbReference>
<dbReference type="Pfam" id="PF02016">
    <property type="entry name" value="Peptidase_S66"/>
    <property type="match status" value="1"/>
</dbReference>
<evidence type="ECO:0000256" key="3">
    <source>
        <dbReference type="ARBA" id="ARBA00022670"/>
    </source>
</evidence>
<dbReference type="PIRSF" id="PIRSF028757">
    <property type="entry name" value="LD-carboxypeptidase"/>
    <property type="match status" value="1"/>
</dbReference>
<keyword evidence="2" id="KW-0121">Carboxypeptidase</keyword>
<protein>
    <submittedName>
        <fullName evidence="8">LD-carboxypeptidase</fullName>
    </submittedName>
</protein>
<dbReference type="Proteomes" id="UP001519921">
    <property type="component" value="Unassembled WGS sequence"/>
</dbReference>
<evidence type="ECO:0000259" key="7">
    <source>
        <dbReference type="Pfam" id="PF17676"/>
    </source>
</evidence>
<evidence type="ECO:0000256" key="5">
    <source>
        <dbReference type="ARBA" id="ARBA00022825"/>
    </source>
</evidence>